<gene>
    <name evidence="3" type="ORF">GCM10023307_34190</name>
</gene>
<dbReference type="CDD" id="cd02224">
    <property type="entry name" value="cupin_SPO2919-like"/>
    <property type="match status" value="1"/>
</dbReference>
<dbReference type="InterPro" id="IPR014710">
    <property type="entry name" value="RmlC-like_jellyroll"/>
</dbReference>
<evidence type="ECO:0000259" key="2">
    <source>
        <dbReference type="Pfam" id="PF07883"/>
    </source>
</evidence>
<dbReference type="PANTHER" id="PTHR35848">
    <property type="entry name" value="OXALATE-BINDING PROTEIN"/>
    <property type="match status" value="1"/>
</dbReference>
<dbReference type="InterPro" id="IPR051610">
    <property type="entry name" value="GPI/OXD"/>
</dbReference>
<accession>A0ABP9C6X9</accession>
<proteinExistence type="predicted"/>
<dbReference type="Pfam" id="PF07883">
    <property type="entry name" value="Cupin_2"/>
    <property type="match status" value="1"/>
</dbReference>
<name>A0ABP9C6X9_9GAMM</name>
<dbReference type="InterPro" id="IPR013096">
    <property type="entry name" value="Cupin_2"/>
</dbReference>
<dbReference type="SUPFAM" id="SSF51182">
    <property type="entry name" value="RmlC-like cupins"/>
    <property type="match status" value="1"/>
</dbReference>
<evidence type="ECO:0000313" key="3">
    <source>
        <dbReference type="EMBL" id="GAA4804749.1"/>
    </source>
</evidence>
<keyword evidence="1" id="KW-0479">Metal-binding</keyword>
<dbReference type="EMBL" id="BAABJE010000023">
    <property type="protein sequence ID" value="GAA4804749.1"/>
    <property type="molecule type" value="Genomic_DNA"/>
</dbReference>
<feature type="domain" description="Cupin type-2" evidence="2">
    <location>
        <begin position="61"/>
        <end position="133"/>
    </location>
</feature>
<evidence type="ECO:0000256" key="1">
    <source>
        <dbReference type="ARBA" id="ARBA00022723"/>
    </source>
</evidence>
<reference evidence="4" key="1">
    <citation type="journal article" date="2019" name="Int. J. Syst. Evol. Microbiol.">
        <title>The Global Catalogue of Microorganisms (GCM) 10K type strain sequencing project: providing services to taxonomists for standard genome sequencing and annotation.</title>
        <authorList>
            <consortium name="The Broad Institute Genomics Platform"/>
            <consortium name="The Broad Institute Genome Sequencing Center for Infectious Disease"/>
            <person name="Wu L."/>
            <person name="Ma J."/>
        </authorList>
    </citation>
    <scope>NUCLEOTIDE SEQUENCE [LARGE SCALE GENOMIC DNA]</scope>
    <source>
        <strain evidence="4">JCM 18204</strain>
    </source>
</reference>
<evidence type="ECO:0000313" key="4">
    <source>
        <dbReference type="Proteomes" id="UP001499959"/>
    </source>
</evidence>
<dbReference type="Gene3D" id="2.60.120.10">
    <property type="entry name" value="Jelly Rolls"/>
    <property type="match status" value="1"/>
</dbReference>
<organism evidence="3 4">
    <name type="scientific">Lysobacter hankyongensis</name>
    <dbReference type="NCBI Taxonomy" id="1176535"/>
    <lineage>
        <taxon>Bacteria</taxon>
        <taxon>Pseudomonadati</taxon>
        <taxon>Pseudomonadota</taxon>
        <taxon>Gammaproteobacteria</taxon>
        <taxon>Lysobacterales</taxon>
        <taxon>Lysobacteraceae</taxon>
        <taxon>Lysobacter</taxon>
    </lineage>
</organism>
<dbReference type="RefSeq" id="WP_345304580.1">
    <property type="nucleotide sequence ID" value="NZ_BAABJE010000023.1"/>
</dbReference>
<protein>
    <submittedName>
        <fullName evidence="3">Cupin domain-containing protein</fullName>
    </submittedName>
</protein>
<dbReference type="InterPro" id="IPR011051">
    <property type="entry name" value="RmlC_Cupin_sf"/>
</dbReference>
<keyword evidence="4" id="KW-1185">Reference proteome</keyword>
<dbReference type="PANTHER" id="PTHR35848:SF6">
    <property type="entry name" value="CUPIN TYPE-2 DOMAIN-CONTAINING PROTEIN"/>
    <property type="match status" value="1"/>
</dbReference>
<sequence length="177" mass="19082">MSDAARTPAPGAGIVNLDALEFVGLRERARARGQSEPPARFDARLAPIGEKIGARKLGCNLTVIPPGKAAFPQHSHRVNEELFFIVEGTGELRLGDTAHAVRAGDVIACPPGGPETAHQFVNTGDAPLKFLAVSTMEYPDVCEYPDSNKFLVRTGFAADDFFTIGRRGEALDYWDSE</sequence>
<dbReference type="Proteomes" id="UP001499959">
    <property type="component" value="Unassembled WGS sequence"/>
</dbReference>
<comment type="caution">
    <text evidence="3">The sequence shown here is derived from an EMBL/GenBank/DDBJ whole genome shotgun (WGS) entry which is preliminary data.</text>
</comment>